<feature type="compositionally biased region" description="Basic and acidic residues" evidence="1">
    <location>
        <begin position="433"/>
        <end position="450"/>
    </location>
</feature>
<feature type="compositionally biased region" description="Polar residues" evidence="1">
    <location>
        <begin position="26"/>
        <end position="38"/>
    </location>
</feature>
<feature type="compositionally biased region" description="Low complexity" evidence="1">
    <location>
        <begin position="391"/>
        <end position="403"/>
    </location>
</feature>
<sequence>MSRNSHEPPDPTAFTTSLPSPPQTPGIRSSTRKGSFSFGSPFALLSGGKGKTDKDRQRKGVADGISEGLEDASGARRKRLPSGGIVLIKGPFPQTGYLPFSPPPDIPSLPPLPPNLAQLKAATMHKLSPRHRRSLSGFRGPATLGSGQGDGCGSMEPPLEALLSKSLPEEGLLAASPDFGPLTLELPRTIGRSRAGSLAPAPSQHVYAPPRASMGSRRPSIGASPPPRPPPPPPHLGLGALNRLKPRPRPVSKSNPNTPVSEIPDPFDALSFTQALSNAPKATAKGPAIRAVERADARMSLSGEARPDELMPQQTSENMLIRLPSAVFRDTQPLRVSPKNSPLAKVFDLPGRREGEKKDGPLQKSAIILPQGAALVPMAETKPKTTLPDRPSTSPSVSQSPPMSEKEKKIRSVLGLTFPHPPTPLLPYATAERPTHPENLHFDKSQKDMNADSPIIVPDMPKTPPMQQNGPGSPRNSPDRTVKAKRSMIIFRSDSWKQHKRKRSQSIAGSPTSSWTDSSGTPAMPPLPTSPQKELPDRPTEVPLSPSLSPREYALAHAQAHNEAQLHAIRKAGSPTVSPSGRLISSPSKRVGELEEENKLLREALKAHREKLHIAMRHSTDRGPRPITPPSATSATSLLQQPAHIVEGPPPVPLPPTPASPPKLLAVPVSPSRRKEPYSMLHAVDSTASITSLATGTSSTSSFGNSRSPTPQSPSRRETGTLFAEISSLQNQLAQAQGEIEVYKLLTTNTQMTKSPGESLKNAMKKCRSEPMLLAMVGLGIDGVADSNDEEEEDAE</sequence>
<keyword evidence="3" id="KW-1185">Reference proteome</keyword>
<accession>A0A165EIW0</accession>
<reference evidence="2 3" key="1">
    <citation type="journal article" date="2016" name="Mol. Biol. Evol.">
        <title>Comparative Genomics of Early-Diverging Mushroom-Forming Fungi Provides Insights into the Origins of Lignocellulose Decay Capabilities.</title>
        <authorList>
            <person name="Nagy L.G."/>
            <person name="Riley R."/>
            <person name="Tritt A."/>
            <person name="Adam C."/>
            <person name="Daum C."/>
            <person name="Floudas D."/>
            <person name="Sun H."/>
            <person name="Yadav J.S."/>
            <person name="Pangilinan J."/>
            <person name="Larsson K.H."/>
            <person name="Matsuura K."/>
            <person name="Barry K."/>
            <person name="Labutti K."/>
            <person name="Kuo R."/>
            <person name="Ohm R.A."/>
            <person name="Bhattacharya S.S."/>
            <person name="Shirouzu T."/>
            <person name="Yoshinaga Y."/>
            <person name="Martin F.M."/>
            <person name="Grigoriev I.V."/>
            <person name="Hibbett D.S."/>
        </authorList>
    </citation>
    <scope>NUCLEOTIDE SEQUENCE [LARGE SCALE GENOMIC DNA]</scope>
    <source>
        <strain evidence="2 3">HHB12733</strain>
    </source>
</reference>
<evidence type="ECO:0000313" key="2">
    <source>
        <dbReference type="EMBL" id="KZT54959.1"/>
    </source>
</evidence>
<name>A0A165EIW0_9BASI</name>
<feature type="compositionally biased region" description="Polar residues" evidence="1">
    <location>
        <begin position="465"/>
        <end position="476"/>
    </location>
</feature>
<evidence type="ECO:0000256" key="1">
    <source>
        <dbReference type="SAM" id="MobiDB-lite"/>
    </source>
</evidence>
<feature type="compositionally biased region" description="Polar residues" evidence="1">
    <location>
        <begin position="505"/>
        <end position="521"/>
    </location>
</feature>
<feature type="compositionally biased region" description="Basic and acidic residues" evidence="1">
    <location>
        <begin position="50"/>
        <end position="61"/>
    </location>
</feature>
<feature type="region of interest" description="Disordered" evidence="1">
    <location>
        <begin position="1"/>
        <end position="86"/>
    </location>
</feature>
<feature type="compositionally biased region" description="Pro residues" evidence="1">
    <location>
        <begin position="224"/>
        <end position="235"/>
    </location>
</feature>
<feature type="region of interest" description="Disordered" evidence="1">
    <location>
        <begin position="692"/>
        <end position="718"/>
    </location>
</feature>
<dbReference type="OrthoDB" id="3361001at2759"/>
<dbReference type="EMBL" id="KV424003">
    <property type="protein sequence ID" value="KZT54959.1"/>
    <property type="molecule type" value="Genomic_DNA"/>
</dbReference>
<evidence type="ECO:0000313" key="3">
    <source>
        <dbReference type="Proteomes" id="UP000076842"/>
    </source>
</evidence>
<organism evidence="2 3">
    <name type="scientific">Calocera cornea HHB12733</name>
    <dbReference type="NCBI Taxonomy" id="1353952"/>
    <lineage>
        <taxon>Eukaryota</taxon>
        <taxon>Fungi</taxon>
        <taxon>Dikarya</taxon>
        <taxon>Basidiomycota</taxon>
        <taxon>Agaricomycotina</taxon>
        <taxon>Dacrymycetes</taxon>
        <taxon>Dacrymycetales</taxon>
        <taxon>Dacrymycetaceae</taxon>
        <taxon>Calocera</taxon>
    </lineage>
</organism>
<dbReference type="AlphaFoldDB" id="A0A165EIW0"/>
<feature type="region of interest" description="Disordered" evidence="1">
    <location>
        <begin position="194"/>
        <end position="266"/>
    </location>
</feature>
<feature type="compositionally biased region" description="Polar residues" evidence="1">
    <location>
        <begin position="575"/>
        <end position="588"/>
    </location>
</feature>
<dbReference type="InParanoid" id="A0A165EIW0"/>
<feature type="region of interest" description="Disordered" evidence="1">
    <location>
        <begin position="382"/>
        <end position="595"/>
    </location>
</feature>
<gene>
    <name evidence="2" type="ORF">CALCODRAFT_510387</name>
</gene>
<feature type="compositionally biased region" description="Low complexity" evidence="1">
    <location>
        <begin position="692"/>
        <end position="714"/>
    </location>
</feature>
<proteinExistence type="predicted"/>
<protein>
    <submittedName>
        <fullName evidence="2">Uncharacterized protein</fullName>
    </submittedName>
</protein>
<dbReference type="Proteomes" id="UP000076842">
    <property type="component" value="Unassembled WGS sequence"/>
</dbReference>